<name>Q5P6U4_AROAE</name>
<dbReference type="EMBL" id="CR555306">
    <property type="protein sequence ID" value="CAI06967.1"/>
    <property type="molecule type" value="Genomic_DNA"/>
</dbReference>
<dbReference type="STRING" id="76114.ebA1541"/>
<dbReference type="Proteomes" id="UP000006552">
    <property type="component" value="Chromosome"/>
</dbReference>
<keyword evidence="2" id="KW-1185">Reference proteome</keyword>
<accession>Q5P6U4</accession>
<gene>
    <name evidence="1" type="ORF">ebA1541</name>
</gene>
<protein>
    <submittedName>
        <fullName evidence="1">Uncharacterized protein</fullName>
    </submittedName>
</protein>
<dbReference type="KEGG" id="eba:ebA1541"/>
<reference evidence="1 2" key="1">
    <citation type="journal article" date="2005" name="Arch. Microbiol.">
        <title>The genome sequence of an anaerobic aromatic-degrading denitrifying bacterium, strain EbN1.</title>
        <authorList>
            <person name="Rabus R."/>
            <person name="Kube M."/>
            <person name="Heider J."/>
            <person name="Beck A."/>
            <person name="Heitmann K."/>
            <person name="Widdel F."/>
            <person name="Reinhardt R."/>
        </authorList>
    </citation>
    <scope>NUCLEOTIDE SEQUENCE [LARGE SCALE GENOMIC DNA]</scope>
    <source>
        <strain evidence="1 2">EbN1</strain>
    </source>
</reference>
<dbReference type="AlphaFoldDB" id="Q5P6U4"/>
<proteinExistence type="predicted"/>
<evidence type="ECO:0000313" key="2">
    <source>
        <dbReference type="Proteomes" id="UP000006552"/>
    </source>
</evidence>
<dbReference type="HOGENOM" id="CLU_1792473_0_0_4"/>
<sequence>MVTGRRSGWEDGAGRAIVPLHQNRGNAVRLCKQCNMLNIQHMFFLPRVRTQITPENMKPIAFPVPASSGCLSDHATQRRKQRDTHFVLLPGFQQQQRLAPIVNFTTVVEVGEHAIEACRLWRLPLASSCSRVIGTCLASAHATP</sequence>
<evidence type="ECO:0000313" key="1">
    <source>
        <dbReference type="EMBL" id="CAI06967.1"/>
    </source>
</evidence>
<organism evidence="1 2">
    <name type="scientific">Aromatoleum aromaticum (strain DSM 19018 / LMG 30748 / EbN1)</name>
    <name type="common">Azoarcus sp. (strain EbN1)</name>
    <dbReference type="NCBI Taxonomy" id="76114"/>
    <lineage>
        <taxon>Bacteria</taxon>
        <taxon>Pseudomonadati</taxon>
        <taxon>Pseudomonadota</taxon>
        <taxon>Betaproteobacteria</taxon>
        <taxon>Rhodocyclales</taxon>
        <taxon>Rhodocyclaceae</taxon>
        <taxon>Aromatoleum</taxon>
    </lineage>
</organism>